<gene>
    <name evidence="12" type="ORF">ACFQZJ_11130</name>
</gene>
<feature type="domain" description="Peptidase C39" evidence="11">
    <location>
        <begin position="10"/>
        <end position="129"/>
    </location>
</feature>
<dbReference type="InterPro" id="IPR011527">
    <property type="entry name" value="ABC1_TM_dom"/>
</dbReference>
<keyword evidence="13" id="KW-1185">Reference proteome</keyword>
<keyword evidence="2 8" id="KW-0812">Transmembrane</keyword>
<evidence type="ECO:0000256" key="1">
    <source>
        <dbReference type="ARBA" id="ARBA00004651"/>
    </source>
</evidence>
<dbReference type="PROSITE" id="PS00211">
    <property type="entry name" value="ABC_TRANSPORTER_1"/>
    <property type="match status" value="1"/>
</dbReference>
<dbReference type="Pfam" id="PF03412">
    <property type="entry name" value="Peptidase_C39"/>
    <property type="match status" value="1"/>
</dbReference>
<dbReference type="PROSITE" id="PS50893">
    <property type="entry name" value="ABC_TRANSPORTER_2"/>
    <property type="match status" value="1"/>
</dbReference>
<keyword evidence="3" id="KW-0547">Nucleotide-binding</keyword>
<dbReference type="SMART" id="SM00382">
    <property type="entry name" value="AAA"/>
    <property type="match status" value="1"/>
</dbReference>
<dbReference type="InterPro" id="IPR005074">
    <property type="entry name" value="Peptidase_C39"/>
</dbReference>
<dbReference type="CDD" id="cd02418">
    <property type="entry name" value="Peptidase_C39B"/>
    <property type="match status" value="1"/>
</dbReference>
<comment type="subcellular location">
    <subcellularLocation>
        <location evidence="1">Cell membrane</location>
        <topology evidence="1">Multi-pass membrane protein</topology>
    </subcellularLocation>
</comment>
<dbReference type="InterPro" id="IPR003593">
    <property type="entry name" value="AAA+_ATPase"/>
</dbReference>
<keyword evidence="7 8" id="KW-0472">Membrane</keyword>
<dbReference type="EMBL" id="JBHTHY010000007">
    <property type="protein sequence ID" value="MFD0798018.1"/>
    <property type="molecule type" value="Genomic_DNA"/>
</dbReference>
<sequence>MKKTFPFYKQPDAKDCGPTCLRIIAKHYGKLVSLAEIRELSETTREGSNLLKLSDAAEAIGFKSLGIKVDFNKLQEAPLPLIAHWNNSHFVVVYKIKNGEVFISDPSYGLISYSKNEFLAHWIGNNATEQTKEGIALLLETTPKFKKLHWENTDKKSFKFLYQYLFKYKSLLVQLVIGLLVGSLLQLIVPFLTQSIVDVGIQNQDINFIYVILLAQLMLFFGRTSVEVFRSWILLHLSTRINISLVSDFFIKLMNLPIAYFDTRMTGDIMQRINDHQRIENLLTGSTLSTLFSMTNLVVFSLVLVYYNLTIFFIFATGSILYVGWIIFFLKRRKELDYKRFSQMSQEQSTVIELINGMQEIKMHNAEKQKRWKWEYVQARLFKVSIESLRLEQTQSVGSSAINEGKNIFITISSALLVINGSITLGMMLSIQYIIGQLNGPITQLVSFIQSVQDAKISLERLGEVHDKDDEESKAKQLISMVKPYQNLAVENIKFRYPGNDEYVLKGITINIPANKTTAIVGASGSGKTTLMKLLLKFYDPISGKIYYGDDDLGAISHRAWRDQCGVVMQEGYVFNDTIAYNIAIGEDSIDQARLLKAVKIANIYDFIQSLPLGFNTKIGNEGIGISAGQKQRLFIARAVYKEPNILFFDEATSALDAKNERIIMENLNTFFENRTAIVIAHRLSTVKNADQILVIDEGLVKEIGTHHELLVQQGIYYNLVKNQLALEQITEIENA</sequence>
<evidence type="ECO:0000256" key="5">
    <source>
        <dbReference type="ARBA" id="ARBA00022840"/>
    </source>
</evidence>
<dbReference type="Gene3D" id="3.40.50.300">
    <property type="entry name" value="P-loop containing nucleotide triphosphate hydrolases"/>
    <property type="match status" value="1"/>
</dbReference>
<dbReference type="CDD" id="cd18571">
    <property type="entry name" value="ABC_6TM_peptidase_like"/>
    <property type="match status" value="1"/>
</dbReference>
<dbReference type="SUPFAM" id="SSF52540">
    <property type="entry name" value="P-loop containing nucleoside triphosphate hydrolases"/>
    <property type="match status" value="1"/>
</dbReference>
<dbReference type="InterPro" id="IPR003439">
    <property type="entry name" value="ABC_transporter-like_ATP-bd"/>
</dbReference>
<feature type="transmembrane region" description="Helical" evidence="8">
    <location>
        <begin position="171"/>
        <end position="193"/>
    </location>
</feature>
<dbReference type="InterPro" id="IPR036640">
    <property type="entry name" value="ABC1_TM_sf"/>
</dbReference>
<name>A0ABW3B3Y2_9FLAO</name>
<dbReference type="Proteomes" id="UP001597012">
    <property type="component" value="Unassembled WGS sequence"/>
</dbReference>
<evidence type="ECO:0000256" key="6">
    <source>
        <dbReference type="ARBA" id="ARBA00022989"/>
    </source>
</evidence>
<evidence type="ECO:0000256" key="7">
    <source>
        <dbReference type="ARBA" id="ARBA00023136"/>
    </source>
</evidence>
<proteinExistence type="predicted"/>
<dbReference type="RefSeq" id="WP_379934566.1">
    <property type="nucleotide sequence ID" value="NZ_JBHTHY010000007.1"/>
</dbReference>
<protein>
    <submittedName>
        <fullName evidence="12">Peptidase domain-containing ABC transporter</fullName>
    </submittedName>
</protein>
<comment type="caution">
    <text evidence="12">The sequence shown here is derived from an EMBL/GenBank/DDBJ whole genome shotgun (WGS) entry which is preliminary data.</text>
</comment>
<keyword evidence="4" id="KW-0378">Hydrolase</keyword>
<dbReference type="PROSITE" id="PS50990">
    <property type="entry name" value="PEPTIDASE_C39"/>
    <property type="match status" value="1"/>
</dbReference>
<evidence type="ECO:0000313" key="13">
    <source>
        <dbReference type="Proteomes" id="UP001597012"/>
    </source>
</evidence>
<dbReference type="PROSITE" id="PS50929">
    <property type="entry name" value="ABC_TM1F"/>
    <property type="match status" value="1"/>
</dbReference>
<dbReference type="Pfam" id="PF00664">
    <property type="entry name" value="ABC_membrane"/>
    <property type="match status" value="1"/>
</dbReference>
<dbReference type="PANTHER" id="PTHR43394">
    <property type="entry name" value="ATP-DEPENDENT PERMEASE MDL1, MITOCHONDRIAL"/>
    <property type="match status" value="1"/>
</dbReference>
<evidence type="ECO:0000256" key="8">
    <source>
        <dbReference type="SAM" id="Phobius"/>
    </source>
</evidence>
<dbReference type="Gene3D" id="3.90.70.10">
    <property type="entry name" value="Cysteine proteinases"/>
    <property type="match status" value="1"/>
</dbReference>
<feature type="domain" description="ABC transmembrane type-1" evidence="10">
    <location>
        <begin position="175"/>
        <end position="454"/>
    </location>
</feature>
<evidence type="ECO:0000259" key="9">
    <source>
        <dbReference type="PROSITE" id="PS50893"/>
    </source>
</evidence>
<dbReference type="Pfam" id="PF00005">
    <property type="entry name" value="ABC_tran"/>
    <property type="match status" value="1"/>
</dbReference>
<organism evidence="12 13">
    <name type="scientific">Maribacter chungangensis</name>
    <dbReference type="NCBI Taxonomy" id="1069117"/>
    <lineage>
        <taxon>Bacteria</taxon>
        <taxon>Pseudomonadati</taxon>
        <taxon>Bacteroidota</taxon>
        <taxon>Flavobacteriia</taxon>
        <taxon>Flavobacteriales</taxon>
        <taxon>Flavobacteriaceae</taxon>
        <taxon>Maribacter</taxon>
    </lineage>
</organism>
<feature type="transmembrane region" description="Helical" evidence="8">
    <location>
        <begin position="311"/>
        <end position="330"/>
    </location>
</feature>
<feature type="domain" description="ABC transporter" evidence="9">
    <location>
        <begin position="488"/>
        <end position="723"/>
    </location>
</feature>
<accession>A0ABW3B3Y2</accession>
<evidence type="ECO:0000256" key="2">
    <source>
        <dbReference type="ARBA" id="ARBA00022692"/>
    </source>
</evidence>
<dbReference type="InterPro" id="IPR039421">
    <property type="entry name" value="Type_1_exporter"/>
</dbReference>
<keyword evidence="6 8" id="KW-1133">Transmembrane helix</keyword>
<keyword evidence="5" id="KW-0067">ATP-binding</keyword>
<evidence type="ECO:0000256" key="4">
    <source>
        <dbReference type="ARBA" id="ARBA00022801"/>
    </source>
</evidence>
<evidence type="ECO:0000259" key="10">
    <source>
        <dbReference type="PROSITE" id="PS50929"/>
    </source>
</evidence>
<dbReference type="InterPro" id="IPR017871">
    <property type="entry name" value="ABC_transporter-like_CS"/>
</dbReference>
<evidence type="ECO:0000259" key="11">
    <source>
        <dbReference type="PROSITE" id="PS50990"/>
    </source>
</evidence>
<dbReference type="Gene3D" id="1.20.1560.10">
    <property type="entry name" value="ABC transporter type 1, transmembrane domain"/>
    <property type="match status" value="1"/>
</dbReference>
<feature type="transmembrane region" description="Helical" evidence="8">
    <location>
        <begin position="205"/>
        <end position="221"/>
    </location>
</feature>
<evidence type="ECO:0000313" key="12">
    <source>
        <dbReference type="EMBL" id="MFD0798018.1"/>
    </source>
</evidence>
<dbReference type="PANTHER" id="PTHR43394:SF1">
    <property type="entry name" value="ATP-BINDING CASSETTE SUB-FAMILY B MEMBER 10, MITOCHONDRIAL"/>
    <property type="match status" value="1"/>
</dbReference>
<feature type="transmembrane region" description="Helical" evidence="8">
    <location>
        <begin position="408"/>
        <end position="435"/>
    </location>
</feature>
<dbReference type="InterPro" id="IPR027417">
    <property type="entry name" value="P-loop_NTPase"/>
</dbReference>
<reference evidence="13" key="1">
    <citation type="journal article" date="2019" name="Int. J. Syst. Evol. Microbiol.">
        <title>The Global Catalogue of Microorganisms (GCM) 10K type strain sequencing project: providing services to taxonomists for standard genome sequencing and annotation.</title>
        <authorList>
            <consortium name="The Broad Institute Genomics Platform"/>
            <consortium name="The Broad Institute Genome Sequencing Center for Infectious Disease"/>
            <person name="Wu L."/>
            <person name="Ma J."/>
        </authorList>
    </citation>
    <scope>NUCLEOTIDE SEQUENCE [LARGE SCALE GENOMIC DNA]</scope>
    <source>
        <strain evidence="13">CCUG 61948</strain>
    </source>
</reference>
<feature type="transmembrane region" description="Helical" evidence="8">
    <location>
        <begin position="241"/>
        <end position="261"/>
    </location>
</feature>
<dbReference type="SUPFAM" id="SSF90123">
    <property type="entry name" value="ABC transporter transmembrane region"/>
    <property type="match status" value="1"/>
</dbReference>
<feature type="transmembrane region" description="Helical" evidence="8">
    <location>
        <begin position="282"/>
        <end position="305"/>
    </location>
</feature>
<evidence type="ECO:0000256" key="3">
    <source>
        <dbReference type="ARBA" id="ARBA00022741"/>
    </source>
</evidence>